<proteinExistence type="predicted"/>
<comment type="caution">
    <text evidence="1">The sequence shown here is derived from an EMBL/GenBank/DDBJ whole genome shotgun (WGS) entry which is preliminary data.</text>
</comment>
<dbReference type="EMBL" id="CATOUU010000687">
    <property type="protein sequence ID" value="CAI9941131.1"/>
    <property type="molecule type" value="Genomic_DNA"/>
</dbReference>
<name>A0AA86PKV4_9EUKA</name>
<evidence type="ECO:0000313" key="2">
    <source>
        <dbReference type="EMBL" id="CAL6016031.1"/>
    </source>
</evidence>
<evidence type="ECO:0000313" key="1">
    <source>
        <dbReference type="EMBL" id="CAI9941131.1"/>
    </source>
</evidence>
<reference evidence="1" key="1">
    <citation type="submission" date="2023-06" db="EMBL/GenBank/DDBJ databases">
        <authorList>
            <person name="Kurt Z."/>
        </authorList>
    </citation>
    <scope>NUCLEOTIDE SEQUENCE</scope>
</reference>
<reference evidence="2 3" key="2">
    <citation type="submission" date="2024-07" db="EMBL/GenBank/DDBJ databases">
        <authorList>
            <person name="Akdeniz Z."/>
        </authorList>
    </citation>
    <scope>NUCLEOTIDE SEQUENCE [LARGE SCALE GENOMIC DNA]</scope>
</reference>
<keyword evidence="3" id="KW-1185">Reference proteome</keyword>
<dbReference type="EMBL" id="CAXDID020000075">
    <property type="protein sequence ID" value="CAL6016031.1"/>
    <property type="molecule type" value="Genomic_DNA"/>
</dbReference>
<dbReference type="Proteomes" id="UP001642409">
    <property type="component" value="Unassembled WGS sequence"/>
</dbReference>
<accession>A0AA86PKV4</accession>
<sequence>MISPNLLRLSVSMKTLDKFSTTHEQRSNDRSDLTMQCLHNQQDQLKNITKDLNKSQKEINIETAFLTTTIADSNRRKQQQLVNNNKSGRSFYKINHMEIQRLESRNSNRQDGYAQMMINNLEEKILKYKNNPTLQARYKSNIKVENKHRGLNIDKKIFQIVDTREKTMVDFMKEQIDKQNIQ</sequence>
<dbReference type="AlphaFoldDB" id="A0AA86PKV4"/>
<organism evidence="1">
    <name type="scientific">Hexamita inflata</name>
    <dbReference type="NCBI Taxonomy" id="28002"/>
    <lineage>
        <taxon>Eukaryota</taxon>
        <taxon>Metamonada</taxon>
        <taxon>Diplomonadida</taxon>
        <taxon>Hexamitidae</taxon>
        <taxon>Hexamitinae</taxon>
        <taxon>Hexamita</taxon>
    </lineage>
</organism>
<gene>
    <name evidence="2" type="ORF">HINF_LOCUS25312</name>
    <name evidence="1" type="ORF">HINF_LOCUS28776</name>
</gene>
<evidence type="ECO:0000313" key="3">
    <source>
        <dbReference type="Proteomes" id="UP001642409"/>
    </source>
</evidence>
<protein>
    <submittedName>
        <fullName evidence="2">Hypothetical_protein</fullName>
    </submittedName>
</protein>